<dbReference type="AlphaFoldDB" id="A0A9N7LQ19"/>
<dbReference type="SUPFAM" id="SSF89796">
    <property type="entry name" value="CoA-transferase family III (CaiB/BaiF)"/>
    <property type="match status" value="1"/>
</dbReference>
<proteinExistence type="predicted"/>
<dbReference type="Gene3D" id="3.40.50.10540">
    <property type="entry name" value="Crotonobetainyl-coa:carnitine coa-transferase, domain 1"/>
    <property type="match status" value="1"/>
</dbReference>
<name>A0A9N7LQ19_9MYCO</name>
<keyword evidence="3" id="KW-1185">Reference proteome</keyword>
<reference evidence="2" key="1">
    <citation type="submission" date="2022-06" db="EMBL/GenBank/DDBJ databases">
        <title>Complete genome sequence of Mycobacterium pseudoshottsii NJB1907-Z4.</title>
        <authorList>
            <person name="Komine T."/>
            <person name="Fukano H."/>
            <person name="Wada S."/>
        </authorList>
    </citation>
    <scope>NUCLEOTIDE SEQUENCE</scope>
    <source>
        <strain evidence="2">NJB1907-Z4</strain>
    </source>
</reference>
<dbReference type="Pfam" id="PF02515">
    <property type="entry name" value="CoA_transf_3"/>
    <property type="match status" value="1"/>
</dbReference>
<evidence type="ECO:0000256" key="1">
    <source>
        <dbReference type="SAM" id="MobiDB-lite"/>
    </source>
</evidence>
<dbReference type="EMBL" id="AP026367">
    <property type="protein sequence ID" value="BDN83745.1"/>
    <property type="molecule type" value="Genomic_DNA"/>
</dbReference>
<feature type="region of interest" description="Disordered" evidence="1">
    <location>
        <begin position="396"/>
        <end position="418"/>
    </location>
</feature>
<dbReference type="InterPro" id="IPR003673">
    <property type="entry name" value="CoA-Trfase_fam_III"/>
</dbReference>
<dbReference type="Proteomes" id="UP001058626">
    <property type="component" value="Chromosome"/>
</dbReference>
<gene>
    <name evidence="2" type="ORF">NJB1907Z4_C39600</name>
</gene>
<protein>
    <submittedName>
        <fullName evidence="2">Dehydratase</fullName>
    </submittedName>
</protein>
<dbReference type="InterPro" id="IPR044855">
    <property type="entry name" value="CoA-Trfase_III_dom3_sf"/>
</dbReference>
<dbReference type="RefSeq" id="WP_015356658.1">
    <property type="nucleotide sequence ID" value="NZ_AP026367.1"/>
</dbReference>
<accession>A0A9N7LQ19</accession>
<sequence>MPGPDLPLSGISVVEVSSFVAAPLCGMTLSQLGAQVIRVDPIGGASDIRRWPLAASGTSIYWTGLNKGKRSATIDLRSAAGQRLVQRLVLEGDGVVVTNASLPWLSHEVLAATRSDVIHLQLLGRRDGGTGVDYTVNAATGFPLVTGPADHAGPINHVLPAWDVSCGLYAALAVVAALRRRDQTGAGAQISLALEDVALATAGNLGLLTEPQVNGTQRERLGNSIYGQYGQDFASRDGTSFMVITLTRRHFRDLVDVTGTGPAVTALAEALGVDFDAEGDRYRYRSVLNGLFAAWFADHTAEQIGAALSATTVLFERYRTFAEVAADPKVTANPLFSQLSQPGVGDYLAPGLPTAFDGCHPAGAPAPALGEHTADVLTEYLGLTTADIARLASAKTIGGPDGQQDKEYAWPNSLRHWA</sequence>
<dbReference type="InterPro" id="IPR023606">
    <property type="entry name" value="CoA-Trfase_III_dom_1_sf"/>
</dbReference>
<dbReference type="InterPro" id="IPR050509">
    <property type="entry name" value="CoA-transferase_III"/>
</dbReference>
<evidence type="ECO:0000313" key="3">
    <source>
        <dbReference type="Proteomes" id="UP001058626"/>
    </source>
</evidence>
<dbReference type="PANTHER" id="PTHR48228:SF5">
    <property type="entry name" value="ALPHA-METHYLACYL-COA RACEMASE"/>
    <property type="match status" value="1"/>
</dbReference>
<evidence type="ECO:0000313" key="2">
    <source>
        <dbReference type="EMBL" id="BDN83745.1"/>
    </source>
</evidence>
<organism evidence="2 3">
    <name type="scientific">Mycobacterium pseudoshottsii</name>
    <dbReference type="NCBI Taxonomy" id="265949"/>
    <lineage>
        <taxon>Bacteria</taxon>
        <taxon>Bacillati</taxon>
        <taxon>Actinomycetota</taxon>
        <taxon>Actinomycetes</taxon>
        <taxon>Mycobacteriales</taxon>
        <taxon>Mycobacteriaceae</taxon>
        <taxon>Mycobacterium</taxon>
        <taxon>Mycobacterium ulcerans group</taxon>
    </lineage>
</organism>
<dbReference type="GO" id="GO:0003824">
    <property type="term" value="F:catalytic activity"/>
    <property type="evidence" value="ECO:0007669"/>
    <property type="project" value="InterPro"/>
</dbReference>
<dbReference type="Gene3D" id="3.30.1540.10">
    <property type="entry name" value="formyl-coa transferase, domain 3"/>
    <property type="match status" value="1"/>
</dbReference>
<dbReference type="PANTHER" id="PTHR48228">
    <property type="entry name" value="SUCCINYL-COA--D-CITRAMALATE COA-TRANSFERASE"/>
    <property type="match status" value="1"/>
</dbReference>